<dbReference type="InterPro" id="IPR002123">
    <property type="entry name" value="Plipid/glycerol_acylTrfase"/>
</dbReference>
<evidence type="ECO:0000256" key="8">
    <source>
        <dbReference type="ARBA" id="ARBA00023209"/>
    </source>
</evidence>
<evidence type="ECO:0000256" key="1">
    <source>
        <dbReference type="ARBA" id="ARBA00004141"/>
    </source>
</evidence>
<dbReference type="RefSeq" id="XP_031379901.1">
    <property type="nucleotide sequence ID" value="XM_031524041.1"/>
</dbReference>
<feature type="signal peptide" evidence="12">
    <location>
        <begin position="1"/>
        <end position="22"/>
    </location>
</feature>
<dbReference type="CDD" id="cd06551">
    <property type="entry name" value="LPLAT"/>
    <property type="match status" value="1"/>
</dbReference>
<evidence type="ECO:0000256" key="11">
    <source>
        <dbReference type="SAM" id="Phobius"/>
    </source>
</evidence>
<keyword evidence="3" id="KW-0444">Lipid biosynthesis</keyword>
<feature type="domain" description="Phospholipid/glycerol acyltransferase" evidence="13">
    <location>
        <begin position="347"/>
        <end position="448"/>
    </location>
</feature>
<keyword evidence="4" id="KW-0808">Transferase</keyword>
<keyword evidence="9" id="KW-1208">Phospholipid metabolism</keyword>
<name>A0A218X191_PUNGR</name>
<reference evidence="15" key="1">
    <citation type="journal article" date="2017" name="Plant J.">
        <title>The pomegranate (Punica granatum L.) genome and the genomics of punicalagin biosynthesis.</title>
        <authorList>
            <person name="Qin G."/>
            <person name="Xu C."/>
            <person name="Ming R."/>
            <person name="Tang H."/>
            <person name="Guyot R."/>
            <person name="Kramer E.M."/>
            <person name="Hu Y."/>
            <person name="Yi X."/>
            <person name="Qi Y."/>
            <person name="Xu X."/>
            <person name="Gao Z."/>
            <person name="Pan H."/>
            <person name="Jian J."/>
            <person name="Tian Y."/>
            <person name="Yue Z."/>
            <person name="Xu Y."/>
        </authorList>
    </citation>
    <scope>NUCLEOTIDE SEQUENCE [LARGE SCALE GENOMIC DNA]</scope>
    <source>
        <strain evidence="15">cv. Dabenzi</strain>
    </source>
</reference>
<evidence type="ECO:0000256" key="9">
    <source>
        <dbReference type="ARBA" id="ARBA00023264"/>
    </source>
</evidence>
<reference evidence="14" key="2">
    <citation type="submission" date="2017-06" db="EMBL/GenBank/DDBJ databases">
        <title>The pomegranate genome and the genomics of punicalagin biosynthesis.</title>
        <authorList>
            <person name="Xu C."/>
        </authorList>
    </citation>
    <scope>NUCLEOTIDE SEQUENCE [LARGE SCALE GENOMIC DNA]</scope>
    <source>
        <tissue evidence="14">Fresh leaf</tissue>
    </source>
</reference>
<evidence type="ECO:0000256" key="5">
    <source>
        <dbReference type="ARBA" id="ARBA00022692"/>
    </source>
</evidence>
<evidence type="ECO:0000256" key="12">
    <source>
        <dbReference type="SAM" id="SignalP"/>
    </source>
</evidence>
<evidence type="ECO:0000256" key="4">
    <source>
        <dbReference type="ARBA" id="ARBA00022679"/>
    </source>
</evidence>
<evidence type="ECO:0000256" key="3">
    <source>
        <dbReference type="ARBA" id="ARBA00022516"/>
    </source>
</evidence>
<evidence type="ECO:0000256" key="10">
    <source>
        <dbReference type="ARBA" id="ARBA00023315"/>
    </source>
</evidence>
<comment type="similarity">
    <text evidence="2">Belongs to the GPAT/DAPAT family.</text>
</comment>
<reference evidence="17" key="4">
    <citation type="submission" date="2025-04" db="UniProtKB">
        <authorList>
            <consortium name="RefSeq"/>
        </authorList>
    </citation>
    <scope>IDENTIFICATION</scope>
    <source>
        <tissue evidence="17">Leaf</tissue>
    </source>
</reference>
<feature type="transmembrane region" description="Helical" evidence="11">
    <location>
        <begin position="293"/>
        <end position="315"/>
    </location>
</feature>
<dbReference type="Pfam" id="PF01553">
    <property type="entry name" value="Acyltransferase"/>
    <property type="match status" value="1"/>
</dbReference>
<dbReference type="Proteomes" id="UP000515151">
    <property type="component" value="Chromosome 2"/>
</dbReference>
<evidence type="ECO:0000313" key="17">
    <source>
        <dbReference type="RefSeq" id="XP_031379901.1"/>
    </source>
</evidence>
<dbReference type="AlphaFoldDB" id="A0A218X191"/>
<keyword evidence="12" id="KW-0732">Signal</keyword>
<dbReference type="SUPFAM" id="SSF69593">
    <property type="entry name" value="Glycerol-3-phosphate (1)-acyltransferase"/>
    <property type="match status" value="1"/>
</dbReference>
<proteinExistence type="inferred from homology"/>
<keyword evidence="16" id="KW-1185">Reference proteome</keyword>
<dbReference type="GO" id="GO:0010143">
    <property type="term" value="P:cutin biosynthetic process"/>
    <property type="evidence" value="ECO:0007669"/>
    <property type="project" value="TreeGrafter"/>
</dbReference>
<keyword evidence="7 11" id="KW-0472">Membrane</keyword>
<evidence type="ECO:0000313" key="16">
    <source>
        <dbReference type="Proteomes" id="UP000515151"/>
    </source>
</evidence>
<evidence type="ECO:0000313" key="15">
    <source>
        <dbReference type="Proteomes" id="UP000197138"/>
    </source>
</evidence>
<dbReference type="PANTHER" id="PTHR15486:SF0">
    <property type="entry name" value="GLYCEROL-3-PHOSPHATE ACYLTRANSFERASE 1"/>
    <property type="match status" value="1"/>
</dbReference>
<accession>A0A218X191</accession>
<evidence type="ECO:0000313" key="14">
    <source>
        <dbReference type="EMBL" id="OWM78767.1"/>
    </source>
</evidence>
<comment type="subcellular location">
    <subcellularLocation>
        <location evidence="1">Membrane</location>
        <topology evidence="1">Multi-pass membrane protein</topology>
    </subcellularLocation>
</comment>
<keyword evidence="8" id="KW-0443">Lipid metabolism</keyword>
<evidence type="ECO:0000259" key="13">
    <source>
        <dbReference type="SMART" id="SM00563"/>
    </source>
</evidence>
<dbReference type="GO" id="GO:0090447">
    <property type="term" value="F:glycerol-3-phosphate 2-O-acyltransferase activity"/>
    <property type="evidence" value="ECO:0007669"/>
    <property type="project" value="TreeGrafter"/>
</dbReference>
<dbReference type="PANTHER" id="PTHR15486">
    <property type="entry name" value="ANCIENT UBIQUITOUS PROTEIN"/>
    <property type="match status" value="1"/>
</dbReference>
<dbReference type="Pfam" id="PF23270">
    <property type="entry name" value="HAD_RAM2_N"/>
    <property type="match status" value="1"/>
</dbReference>
<dbReference type="GO" id="GO:0008654">
    <property type="term" value="P:phospholipid biosynthetic process"/>
    <property type="evidence" value="ECO:0007669"/>
    <property type="project" value="UniProtKB-KW"/>
</dbReference>
<keyword evidence="5 11" id="KW-0812">Transmembrane</keyword>
<keyword evidence="6 11" id="KW-1133">Transmembrane helix</keyword>
<dbReference type="GO" id="GO:0016791">
    <property type="term" value="F:phosphatase activity"/>
    <property type="evidence" value="ECO:0007669"/>
    <property type="project" value="TreeGrafter"/>
</dbReference>
<keyword evidence="8" id="KW-0594">Phospholipid biosynthesis</keyword>
<dbReference type="GO" id="GO:0016020">
    <property type="term" value="C:membrane"/>
    <property type="evidence" value="ECO:0007669"/>
    <property type="project" value="UniProtKB-SubCell"/>
</dbReference>
<feature type="chain" id="PRO_5044569063" evidence="12">
    <location>
        <begin position="23"/>
        <end position="545"/>
    </location>
</feature>
<dbReference type="SMART" id="SM00563">
    <property type="entry name" value="PlsC"/>
    <property type="match status" value="1"/>
</dbReference>
<protein>
    <submittedName>
        <fullName evidence="17">Glycerol-3-phosphate acyltransferase 1</fullName>
    </submittedName>
</protein>
<dbReference type="InterPro" id="IPR056462">
    <property type="entry name" value="HAD_RAM2/GPAT1-8"/>
</dbReference>
<dbReference type="OrthoDB" id="1854593at2759"/>
<dbReference type="Proteomes" id="UP000197138">
    <property type="component" value="Unassembled WGS sequence"/>
</dbReference>
<keyword evidence="10 17" id="KW-0012">Acyltransferase</keyword>
<dbReference type="GeneID" id="116195074"/>
<evidence type="ECO:0000256" key="6">
    <source>
        <dbReference type="ARBA" id="ARBA00022989"/>
    </source>
</evidence>
<sequence>MVFSMVLLRLMDWLWWHILANAWHRAARNMRGCTKILQKNQSFKSLQAQYPSFPSITKCSLEGRESQTLVCDILGALLRTESFFPYFMLVAFEGGSIVRAFLLLLSCPVLWLLDFELQLRVMIFISFWGMRIKDMESVSRAVLPKFFLENLNPKAYEVLCRAGSRVVFTSVPRVMVEGFLKEYLSVDAVIGTELSTYGNRFTGFISRSGLLVKHRAVKEYFGDKKPDVGLQSSSLQDHLFLSICKEAYLINKEEGKRGNALLALPRDKYPKPLVFHDGRLAFLPTPLATLQMFMWLPLGILLAIFRLLVGIFLPYKVAIFLGTMSGVNLRVKLSTLAKPDQDRKKGVLYVCSHRTLLDPVFLSTSLGQPLTAVTYSLSKVSEFIAPIKTVRLTRDRTKDGETMERLLSEGDLVVCPEGTTCREPYLLRFSSLFAELADEIIPVAMDTHVAMFYGTTASGLKCLDPFFFLMNPRPTYHVHVLEKLPRELTCACGRSSHEVANYIQKQLAAVLGFECTNLTRRDKYLMLAGNEGIVHDNRSDKVSTN</sequence>
<dbReference type="EMBL" id="MTKT01002492">
    <property type="protein sequence ID" value="OWM78767.1"/>
    <property type="molecule type" value="Genomic_DNA"/>
</dbReference>
<evidence type="ECO:0000256" key="7">
    <source>
        <dbReference type="ARBA" id="ARBA00023136"/>
    </source>
</evidence>
<organism evidence="14 15">
    <name type="scientific">Punica granatum</name>
    <name type="common">Pomegranate</name>
    <dbReference type="NCBI Taxonomy" id="22663"/>
    <lineage>
        <taxon>Eukaryota</taxon>
        <taxon>Viridiplantae</taxon>
        <taxon>Streptophyta</taxon>
        <taxon>Embryophyta</taxon>
        <taxon>Tracheophyta</taxon>
        <taxon>Spermatophyta</taxon>
        <taxon>Magnoliopsida</taxon>
        <taxon>eudicotyledons</taxon>
        <taxon>Gunneridae</taxon>
        <taxon>Pentapetalae</taxon>
        <taxon>rosids</taxon>
        <taxon>malvids</taxon>
        <taxon>Myrtales</taxon>
        <taxon>Lythraceae</taxon>
        <taxon>Punica</taxon>
    </lineage>
</organism>
<evidence type="ECO:0000256" key="2">
    <source>
        <dbReference type="ARBA" id="ARBA00007937"/>
    </source>
</evidence>
<gene>
    <name evidence="17" type="primary">LOC116195074</name>
    <name evidence="14" type="ORF">CDL15_Pgr002938</name>
</gene>
<reference evidence="16" key="3">
    <citation type="journal article" date="2020" name="Plant Biotechnol. J.">
        <title>The pomegranate (Punica granatum L.) draft genome dissects genetic divergence between soft- and hard-seeded cultivars.</title>
        <authorList>
            <person name="Luo X."/>
            <person name="Li H."/>
            <person name="Wu Z."/>
            <person name="Yao W."/>
            <person name="Zhao P."/>
            <person name="Cao D."/>
            <person name="Yu H."/>
            <person name="Li K."/>
            <person name="Poudel K."/>
            <person name="Zhao D."/>
            <person name="Zhang F."/>
            <person name="Xia X."/>
            <person name="Chen L."/>
            <person name="Wang Q."/>
            <person name="Jing D."/>
            <person name="Cao S."/>
        </authorList>
    </citation>
    <scope>NUCLEOTIDE SEQUENCE [LARGE SCALE GENOMIC DNA]</scope>
</reference>